<keyword evidence="12 13" id="KW-0472">Membrane</keyword>
<feature type="transmembrane region" description="Helical" evidence="13">
    <location>
        <begin position="65"/>
        <end position="88"/>
    </location>
</feature>
<keyword evidence="5" id="KW-0813">Transport</keyword>
<evidence type="ECO:0000256" key="8">
    <source>
        <dbReference type="ARBA" id="ARBA00022692"/>
    </source>
</evidence>
<feature type="transmembrane region" description="Helical" evidence="13">
    <location>
        <begin position="6"/>
        <end position="26"/>
    </location>
</feature>
<evidence type="ECO:0000256" key="6">
    <source>
        <dbReference type="ARBA" id="ARBA00022475"/>
    </source>
</evidence>
<dbReference type="EMBL" id="GL376606">
    <property type="status" value="NOT_ANNOTATED_CDS"/>
    <property type="molecule type" value="Genomic_DNA"/>
</dbReference>
<dbReference type="Gene3D" id="1.20.1280.290">
    <property type="match status" value="2"/>
</dbReference>
<evidence type="ECO:0000256" key="11">
    <source>
        <dbReference type="ARBA" id="ARBA00023034"/>
    </source>
</evidence>
<dbReference type="AlphaFoldDB" id="K3X1W4"/>
<name>K3X1W4_GLOUD</name>
<dbReference type="InterPro" id="IPR004316">
    <property type="entry name" value="SWEET_rpt"/>
</dbReference>
<evidence type="ECO:0000256" key="12">
    <source>
        <dbReference type="ARBA" id="ARBA00023136"/>
    </source>
</evidence>
<dbReference type="InterPro" id="IPR047664">
    <property type="entry name" value="SWEET"/>
</dbReference>
<evidence type="ECO:0000313" key="14">
    <source>
        <dbReference type="EnsemblProtists" id="PYU1_T011213"/>
    </source>
</evidence>
<dbReference type="eggNOG" id="KOG1623">
    <property type="taxonomic scope" value="Eukaryota"/>
</dbReference>
<comment type="subcellular location">
    <subcellularLocation>
        <location evidence="1">Cell membrane</location>
        <topology evidence="1">Multi-pass membrane protein</topology>
    </subcellularLocation>
    <subcellularLocation>
        <location evidence="2">Golgi apparatus membrane</location>
        <topology evidence="2">Multi-pass membrane protein</topology>
    </subcellularLocation>
</comment>
<feature type="transmembrane region" description="Helical" evidence="13">
    <location>
        <begin position="133"/>
        <end position="153"/>
    </location>
</feature>
<evidence type="ECO:0000256" key="3">
    <source>
        <dbReference type="ARBA" id="ARBA00007809"/>
    </source>
</evidence>
<dbReference type="FunFam" id="1.20.1280.290:FF:000004">
    <property type="entry name" value="Sugar transporter SWEET"/>
    <property type="match status" value="1"/>
</dbReference>
<evidence type="ECO:0000256" key="10">
    <source>
        <dbReference type="ARBA" id="ARBA00022989"/>
    </source>
</evidence>
<evidence type="ECO:0000256" key="7">
    <source>
        <dbReference type="ARBA" id="ARBA00022597"/>
    </source>
</evidence>
<organism evidence="14 15">
    <name type="scientific">Globisporangium ultimum (strain ATCC 200006 / CBS 805.95 / DAOM BR144)</name>
    <name type="common">Pythium ultimum</name>
    <dbReference type="NCBI Taxonomy" id="431595"/>
    <lineage>
        <taxon>Eukaryota</taxon>
        <taxon>Sar</taxon>
        <taxon>Stramenopiles</taxon>
        <taxon>Oomycota</taxon>
        <taxon>Peronosporomycetes</taxon>
        <taxon>Pythiales</taxon>
        <taxon>Pythiaceae</taxon>
        <taxon>Globisporangium</taxon>
    </lineage>
</organism>
<reference evidence="14" key="3">
    <citation type="submission" date="2015-02" db="UniProtKB">
        <authorList>
            <consortium name="EnsemblProtists"/>
        </authorList>
    </citation>
    <scope>IDENTIFICATION</scope>
    <source>
        <strain evidence="14">DAOM BR144</strain>
    </source>
</reference>
<feature type="transmembrane region" description="Helical" evidence="13">
    <location>
        <begin position="100"/>
        <end position="121"/>
    </location>
</feature>
<evidence type="ECO:0000313" key="15">
    <source>
        <dbReference type="Proteomes" id="UP000019132"/>
    </source>
</evidence>
<evidence type="ECO:0000256" key="4">
    <source>
        <dbReference type="ARBA" id="ARBA00021741"/>
    </source>
</evidence>
<keyword evidence="11" id="KW-0333">Golgi apparatus</keyword>
<evidence type="ECO:0000256" key="1">
    <source>
        <dbReference type="ARBA" id="ARBA00004651"/>
    </source>
</evidence>
<keyword evidence="10 13" id="KW-1133">Transmembrane helix</keyword>
<proteinExistence type="inferred from homology"/>
<dbReference type="Pfam" id="PF03083">
    <property type="entry name" value="MtN3_slv"/>
    <property type="match status" value="2"/>
</dbReference>
<keyword evidence="6" id="KW-1003">Cell membrane</keyword>
<dbReference type="PANTHER" id="PTHR10791:SF30">
    <property type="entry name" value="SUGAR TRANSPORTER SWEET1"/>
    <property type="match status" value="1"/>
</dbReference>
<dbReference type="GO" id="GO:0000139">
    <property type="term" value="C:Golgi membrane"/>
    <property type="evidence" value="ECO:0007669"/>
    <property type="project" value="UniProtKB-SubCell"/>
</dbReference>
<dbReference type="VEuPathDB" id="FungiDB:PYU1_G011188"/>
<accession>K3X1W4</accession>
<dbReference type="GO" id="GO:0005886">
    <property type="term" value="C:plasma membrane"/>
    <property type="evidence" value="ECO:0007669"/>
    <property type="project" value="UniProtKB-SubCell"/>
</dbReference>
<dbReference type="OMA" id="MIFCNCY"/>
<dbReference type="HOGENOM" id="CLU_048643_2_2_1"/>
<dbReference type="EnsemblProtists" id="PYU1_T011213">
    <property type="protein sequence ID" value="PYU1_T011213"/>
    <property type="gene ID" value="PYU1_G011188"/>
</dbReference>
<keyword evidence="15" id="KW-1185">Reference proteome</keyword>
<evidence type="ECO:0000256" key="9">
    <source>
        <dbReference type="ARBA" id="ARBA00022737"/>
    </source>
</evidence>
<dbReference type="GO" id="GO:0051119">
    <property type="term" value="F:sugar transmembrane transporter activity"/>
    <property type="evidence" value="ECO:0007669"/>
    <property type="project" value="InterPro"/>
</dbReference>
<sequence>MADSLFFTVLQVLAILTAVALFVSPLPDLRRIHMTKVIGEVSVLPLLSMWGCASIWVIYGFMTSSVFPVVVTNAIGMFCALSYIVVYWRHTTEKKYVMKLFTFVGFGLACITLYAVLAASGVTNQTNKQAGKIIGFVADAVNIILYASPFETMKKIVQTKNSSSLPISFCFVTMINCTLWVLYGIIDNDMFVLTPNALGFVFSVIQVTLYVKYKSSASQVQIENEARRVSIDIVTPKENDSFAYFKTKSPTLEPSPTTLAPVSAV</sequence>
<reference evidence="15" key="1">
    <citation type="journal article" date="2010" name="Genome Biol.">
        <title>Genome sequence of the necrotrophic plant pathogen Pythium ultimum reveals original pathogenicity mechanisms and effector repertoire.</title>
        <authorList>
            <person name="Levesque C.A."/>
            <person name="Brouwer H."/>
            <person name="Cano L."/>
            <person name="Hamilton J.P."/>
            <person name="Holt C."/>
            <person name="Huitema E."/>
            <person name="Raffaele S."/>
            <person name="Robideau G.P."/>
            <person name="Thines M."/>
            <person name="Win J."/>
            <person name="Zerillo M.M."/>
            <person name="Beakes G.W."/>
            <person name="Boore J.L."/>
            <person name="Busam D."/>
            <person name="Dumas B."/>
            <person name="Ferriera S."/>
            <person name="Fuerstenberg S.I."/>
            <person name="Gachon C.M."/>
            <person name="Gaulin E."/>
            <person name="Govers F."/>
            <person name="Grenville-Briggs L."/>
            <person name="Horner N."/>
            <person name="Hostetler J."/>
            <person name="Jiang R.H."/>
            <person name="Johnson J."/>
            <person name="Krajaejun T."/>
            <person name="Lin H."/>
            <person name="Meijer H.J."/>
            <person name="Moore B."/>
            <person name="Morris P."/>
            <person name="Phuntmart V."/>
            <person name="Puiu D."/>
            <person name="Shetty J."/>
            <person name="Stajich J.E."/>
            <person name="Tripathy S."/>
            <person name="Wawra S."/>
            <person name="van West P."/>
            <person name="Whitty B.R."/>
            <person name="Coutinho P.M."/>
            <person name="Henrissat B."/>
            <person name="Martin F."/>
            <person name="Thomas P.D."/>
            <person name="Tyler B.M."/>
            <person name="De Vries R.P."/>
            <person name="Kamoun S."/>
            <person name="Yandell M."/>
            <person name="Tisserat N."/>
            <person name="Buell C.R."/>
        </authorList>
    </citation>
    <scope>NUCLEOTIDE SEQUENCE</scope>
    <source>
        <strain evidence="15">DAOM:BR144</strain>
    </source>
</reference>
<evidence type="ECO:0000256" key="2">
    <source>
        <dbReference type="ARBA" id="ARBA00004653"/>
    </source>
</evidence>
<keyword evidence="7" id="KW-0762">Sugar transport</keyword>
<keyword evidence="8 13" id="KW-0812">Transmembrane</keyword>
<keyword evidence="9" id="KW-0677">Repeat</keyword>
<feature type="transmembrane region" description="Helical" evidence="13">
    <location>
        <begin position="38"/>
        <end position="59"/>
    </location>
</feature>
<dbReference type="InParanoid" id="K3X1W4"/>
<comment type="similarity">
    <text evidence="3">Belongs to the SWEET sugar transporter family.</text>
</comment>
<dbReference type="Proteomes" id="UP000019132">
    <property type="component" value="Unassembled WGS sequence"/>
</dbReference>
<reference evidence="15" key="2">
    <citation type="submission" date="2010-04" db="EMBL/GenBank/DDBJ databases">
        <authorList>
            <person name="Buell R."/>
            <person name="Hamilton J."/>
            <person name="Hostetler J."/>
        </authorList>
    </citation>
    <scope>NUCLEOTIDE SEQUENCE [LARGE SCALE GENOMIC DNA]</scope>
    <source>
        <strain evidence="15">DAOM:BR144</strain>
    </source>
</reference>
<feature type="transmembrane region" description="Helical" evidence="13">
    <location>
        <begin position="165"/>
        <end position="186"/>
    </location>
</feature>
<evidence type="ECO:0000256" key="5">
    <source>
        <dbReference type="ARBA" id="ARBA00022448"/>
    </source>
</evidence>
<dbReference type="PANTHER" id="PTHR10791">
    <property type="entry name" value="RAG1-ACTIVATING PROTEIN 1"/>
    <property type="match status" value="1"/>
</dbReference>
<evidence type="ECO:0000256" key="13">
    <source>
        <dbReference type="SAM" id="Phobius"/>
    </source>
</evidence>
<dbReference type="FunFam" id="1.20.1280.290:FF:000007">
    <property type="entry name" value="Bidirectional sugar transporter SWEET7"/>
    <property type="match status" value="1"/>
</dbReference>
<feature type="transmembrane region" description="Helical" evidence="13">
    <location>
        <begin position="192"/>
        <end position="211"/>
    </location>
</feature>
<protein>
    <recommendedName>
        <fullName evidence="4">Sugar transporter SWEET1</fullName>
    </recommendedName>
</protein>